<dbReference type="AlphaFoldDB" id="A0A2K1JZW7"/>
<dbReference type="PaxDb" id="3218-PP1S67_239V6.1"/>
<protein>
    <submittedName>
        <fullName evidence="1 2">Uncharacterized protein</fullName>
    </submittedName>
</protein>
<dbReference type="EMBL" id="ABEU02000010">
    <property type="protein sequence ID" value="PNR47069.1"/>
    <property type="molecule type" value="Genomic_DNA"/>
</dbReference>
<dbReference type="PANTHER" id="PTHR33372">
    <property type="match status" value="1"/>
</dbReference>
<evidence type="ECO:0000313" key="1">
    <source>
        <dbReference type="EMBL" id="PNR47069.1"/>
    </source>
</evidence>
<evidence type="ECO:0000313" key="2">
    <source>
        <dbReference type="EnsemblPlants" id="Pp3c10_20930V3.1"/>
    </source>
</evidence>
<dbReference type="STRING" id="3218.A0A2K1JZW7"/>
<organism evidence="1">
    <name type="scientific">Physcomitrium patens</name>
    <name type="common">Spreading-leaved earth moss</name>
    <name type="synonym">Physcomitrella patens</name>
    <dbReference type="NCBI Taxonomy" id="3218"/>
    <lineage>
        <taxon>Eukaryota</taxon>
        <taxon>Viridiplantae</taxon>
        <taxon>Streptophyta</taxon>
        <taxon>Embryophyta</taxon>
        <taxon>Bryophyta</taxon>
        <taxon>Bryophytina</taxon>
        <taxon>Bryopsida</taxon>
        <taxon>Funariidae</taxon>
        <taxon>Funariales</taxon>
        <taxon>Funariaceae</taxon>
        <taxon>Physcomitrium</taxon>
    </lineage>
</organism>
<proteinExistence type="predicted"/>
<accession>A0A2K1JZW7</accession>
<sequence length="229" mass="25814">MSRAYSWHCYKSVSKLQRNAERMTALAGNLTGFSMGSCIKPLLQTNANSSFASSCSVESIAMYHAKKLRCSVLQSAATRSRQLLHSLKTDESLETGIRKSWSRLLSTRWGCLATGRSMGGSNSAFPRTRERDPYKLLGIHREAGEEEVREVRIYLAGQYGGDAEGVESSEAAYDKIMMEKLREYQKSQFKPKKEIKPLPAWQQKIVDMYQIPNKEVILRIAAFYVLVGV</sequence>
<evidence type="ECO:0000313" key="3">
    <source>
        <dbReference type="Proteomes" id="UP000006727"/>
    </source>
</evidence>
<dbReference type="Proteomes" id="UP000006727">
    <property type="component" value="Chromosome 10"/>
</dbReference>
<dbReference type="PANTHER" id="PTHR33372:SF14">
    <property type="entry name" value="J DOMAIN-CONTAINING PROTEIN"/>
    <property type="match status" value="1"/>
</dbReference>
<reference evidence="1 3" key="2">
    <citation type="journal article" date="2018" name="Plant J.">
        <title>The Physcomitrella patens chromosome-scale assembly reveals moss genome structure and evolution.</title>
        <authorList>
            <person name="Lang D."/>
            <person name="Ullrich K.K."/>
            <person name="Murat F."/>
            <person name="Fuchs J."/>
            <person name="Jenkins J."/>
            <person name="Haas F.B."/>
            <person name="Piednoel M."/>
            <person name="Gundlach H."/>
            <person name="Van Bel M."/>
            <person name="Meyberg R."/>
            <person name="Vives C."/>
            <person name="Morata J."/>
            <person name="Symeonidi A."/>
            <person name="Hiss M."/>
            <person name="Muchero W."/>
            <person name="Kamisugi Y."/>
            <person name="Saleh O."/>
            <person name="Blanc G."/>
            <person name="Decker E.L."/>
            <person name="van Gessel N."/>
            <person name="Grimwood J."/>
            <person name="Hayes R.D."/>
            <person name="Graham S.W."/>
            <person name="Gunter L.E."/>
            <person name="McDaniel S.F."/>
            <person name="Hoernstein S.N.W."/>
            <person name="Larsson A."/>
            <person name="Li F.W."/>
            <person name="Perroud P.F."/>
            <person name="Phillips J."/>
            <person name="Ranjan P."/>
            <person name="Rokshar D.S."/>
            <person name="Rothfels C.J."/>
            <person name="Schneider L."/>
            <person name="Shu S."/>
            <person name="Stevenson D.W."/>
            <person name="Thummler F."/>
            <person name="Tillich M."/>
            <person name="Villarreal Aguilar J.C."/>
            <person name="Widiez T."/>
            <person name="Wong G.K."/>
            <person name="Wymore A."/>
            <person name="Zhang Y."/>
            <person name="Zimmer A.D."/>
            <person name="Quatrano R.S."/>
            <person name="Mayer K.F.X."/>
            <person name="Goodstein D."/>
            <person name="Casacuberta J.M."/>
            <person name="Vandepoele K."/>
            <person name="Reski R."/>
            <person name="Cuming A.C."/>
            <person name="Tuskan G.A."/>
            <person name="Maumus F."/>
            <person name="Salse J."/>
            <person name="Schmutz J."/>
            <person name="Rensing S.A."/>
        </authorList>
    </citation>
    <scope>NUCLEOTIDE SEQUENCE [LARGE SCALE GENOMIC DNA]</scope>
    <source>
        <strain evidence="2 3">cv. Gransden 2004</strain>
    </source>
</reference>
<dbReference type="InterPro" id="IPR021788">
    <property type="entry name" value="CPP1-like"/>
</dbReference>
<reference evidence="2" key="3">
    <citation type="submission" date="2020-12" db="UniProtKB">
        <authorList>
            <consortium name="EnsemblPlants"/>
        </authorList>
    </citation>
    <scope>IDENTIFICATION</scope>
</reference>
<reference evidence="1 3" key="1">
    <citation type="journal article" date="2008" name="Science">
        <title>The Physcomitrella genome reveals evolutionary insights into the conquest of land by plants.</title>
        <authorList>
            <person name="Rensing S."/>
            <person name="Lang D."/>
            <person name="Zimmer A."/>
            <person name="Terry A."/>
            <person name="Salamov A."/>
            <person name="Shapiro H."/>
            <person name="Nishiyama T."/>
            <person name="Perroud P.-F."/>
            <person name="Lindquist E."/>
            <person name="Kamisugi Y."/>
            <person name="Tanahashi T."/>
            <person name="Sakakibara K."/>
            <person name="Fujita T."/>
            <person name="Oishi K."/>
            <person name="Shin-I T."/>
            <person name="Kuroki Y."/>
            <person name="Toyoda A."/>
            <person name="Suzuki Y."/>
            <person name="Hashimoto A."/>
            <person name="Yamaguchi K."/>
            <person name="Sugano A."/>
            <person name="Kohara Y."/>
            <person name="Fujiyama A."/>
            <person name="Anterola A."/>
            <person name="Aoki S."/>
            <person name="Ashton N."/>
            <person name="Barbazuk W.B."/>
            <person name="Barker E."/>
            <person name="Bennetzen J."/>
            <person name="Bezanilla M."/>
            <person name="Blankenship R."/>
            <person name="Cho S.H."/>
            <person name="Dutcher S."/>
            <person name="Estelle M."/>
            <person name="Fawcett J.A."/>
            <person name="Gundlach H."/>
            <person name="Hanada K."/>
            <person name="Heyl A."/>
            <person name="Hicks K.A."/>
            <person name="Hugh J."/>
            <person name="Lohr M."/>
            <person name="Mayer K."/>
            <person name="Melkozernov A."/>
            <person name="Murata T."/>
            <person name="Nelson D."/>
            <person name="Pils B."/>
            <person name="Prigge M."/>
            <person name="Reiss B."/>
            <person name="Renner T."/>
            <person name="Rombauts S."/>
            <person name="Rushton P."/>
            <person name="Sanderfoot A."/>
            <person name="Schween G."/>
            <person name="Shiu S.-H."/>
            <person name="Stueber K."/>
            <person name="Theodoulou F.L."/>
            <person name="Tu H."/>
            <person name="Van de Peer Y."/>
            <person name="Verrier P.J."/>
            <person name="Waters E."/>
            <person name="Wood A."/>
            <person name="Yang L."/>
            <person name="Cove D."/>
            <person name="Cuming A."/>
            <person name="Hasebe M."/>
            <person name="Lucas S."/>
            <person name="Mishler D.B."/>
            <person name="Reski R."/>
            <person name="Grigoriev I."/>
            <person name="Quatrano R.S."/>
            <person name="Boore J.L."/>
        </authorList>
    </citation>
    <scope>NUCLEOTIDE SEQUENCE [LARGE SCALE GENOMIC DNA]</scope>
    <source>
        <strain evidence="2 3">cv. Gransden 2004</strain>
    </source>
</reference>
<dbReference type="InParanoid" id="A0A2K1JZW7"/>
<dbReference type="GO" id="GO:0031969">
    <property type="term" value="C:chloroplast membrane"/>
    <property type="evidence" value="ECO:0000318"/>
    <property type="project" value="GO_Central"/>
</dbReference>
<keyword evidence="3" id="KW-1185">Reference proteome</keyword>
<dbReference type="Gramene" id="Pp3c10_20930V3.1">
    <property type="protein sequence ID" value="Pp3c10_20930V3.1"/>
    <property type="gene ID" value="Pp3c10_20930"/>
</dbReference>
<dbReference type="Pfam" id="PF11833">
    <property type="entry name" value="CPP1-like"/>
    <property type="match status" value="1"/>
</dbReference>
<dbReference type="EnsemblPlants" id="Pp3c10_20930V3.1">
    <property type="protein sequence ID" value="Pp3c10_20930V3.1"/>
    <property type="gene ID" value="Pp3c10_20930"/>
</dbReference>
<name>A0A2K1JZW7_PHYPA</name>
<gene>
    <name evidence="1" type="ORF">PHYPA_014189</name>
</gene>